<sequence>MSTGQSYLEDTTADAVLLQELRVCGGPLLAAQRRAARAKWSLAAEPAVPTEAGSLSAGVGVAARSHVGLSRAAGLVSRDACHPRVVVTHAGAFCAGGIYLVSAYFWCNEGASQRDLELLQCIAQRVRQLHGPWILAADFNFPPAVLESTGWLRLAGGAIVSTGLATCKGAAEDDHFVVDARLRGAIVGVALVHDAGSRPRSAVRIWVKGRPRRDVVRSLAAPAKADITQSLGTGASAQVVARARRVQWFFLAYSWEYLGDGVHAAAFRRWVRMAASQGWQDRVRVNWLRSTADLISRRTMAYDIQQSDAAWASWLCDGPCKSLGRHHRLSRVASSWAPSPISNGEPDGDALSEAADDDCLSQRELDGCEACCSPRPLSLQAELAATALQTAARTFSAGTGPGWDKLGPRAVCRCADGAIWSLIRLFIMCELLGTWPTCVGVVLICLLPKPDGGRRPIGLLPSVIRWWMRARLDVVRAWQPAHDRLFFYAGPRRGAEVAAWKQAARAELAHCASFLSHANAMLDMVKGWRYSYPMAVLRLSVAACRLARCIAIDGVCSVLLLAARGITAGAVRATFELRLLLVEWLDGTVALYRCIVITVYVDDASFEASGSDRMVCDAVGGAVRHFAERLVEIGMEVSPTKNMVLASLKVVDNAKSLGGAICPGRVRHAALLAKRLRAFKVRKPQFRKLRRWIGARRAAAVLRTGGAAALVHGQANAGVSNTMVQSQRVAVAAASVPGGRGELDLALILADGGVGGKADPAFAAHEAPTVKWAEAVWEGWLPRPALNKLVSAALAVLVDRASPWAMVRGPAAAFAASALRIGWQILSHAKVRTDRGQHIDFTRDSPAMARRFAPQSVWRWRWRRVERQHPRVARGPGGHGLFVQLIFKLLNGRGGDNWGPSEKGALRSAFANRQWPQARLHRAGLASTANCRLCARAGLCDPQADDPRFTGHLARRVFTCPATEPYRQKTAPAWIQELVRQHTDAEGTLALSPADLALLTRGVAPSPAAALGPLAAHAANGWSGRARWPR</sequence>
<keyword evidence="2" id="KW-1185">Reference proteome</keyword>
<dbReference type="InterPro" id="IPR036691">
    <property type="entry name" value="Endo/exonu/phosph_ase_sf"/>
</dbReference>
<feature type="non-terminal residue" evidence="1">
    <location>
        <position position="1030"/>
    </location>
</feature>
<evidence type="ECO:0000313" key="1">
    <source>
        <dbReference type="EMBL" id="CAK0833333.1"/>
    </source>
</evidence>
<organism evidence="1 2">
    <name type="scientific">Prorocentrum cordatum</name>
    <dbReference type="NCBI Taxonomy" id="2364126"/>
    <lineage>
        <taxon>Eukaryota</taxon>
        <taxon>Sar</taxon>
        <taxon>Alveolata</taxon>
        <taxon>Dinophyceae</taxon>
        <taxon>Prorocentrales</taxon>
        <taxon>Prorocentraceae</taxon>
        <taxon>Prorocentrum</taxon>
    </lineage>
</organism>
<evidence type="ECO:0008006" key="3">
    <source>
        <dbReference type="Google" id="ProtNLM"/>
    </source>
</evidence>
<gene>
    <name evidence="1" type="ORF">PCOR1329_LOCUS31066</name>
</gene>
<dbReference type="EMBL" id="CAUYUJ010012125">
    <property type="protein sequence ID" value="CAK0833333.1"/>
    <property type="molecule type" value="Genomic_DNA"/>
</dbReference>
<evidence type="ECO:0000313" key="2">
    <source>
        <dbReference type="Proteomes" id="UP001189429"/>
    </source>
</evidence>
<dbReference type="SUPFAM" id="SSF56219">
    <property type="entry name" value="DNase I-like"/>
    <property type="match status" value="1"/>
</dbReference>
<comment type="caution">
    <text evidence="1">The sequence shown here is derived from an EMBL/GenBank/DDBJ whole genome shotgun (WGS) entry which is preliminary data.</text>
</comment>
<dbReference type="Proteomes" id="UP001189429">
    <property type="component" value="Unassembled WGS sequence"/>
</dbReference>
<protein>
    <recommendedName>
        <fullName evidence="3">Reverse transcriptase domain-containing protein</fullName>
    </recommendedName>
</protein>
<dbReference type="Gene3D" id="3.60.10.10">
    <property type="entry name" value="Endonuclease/exonuclease/phosphatase"/>
    <property type="match status" value="1"/>
</dbReference>
<accession>A0ABN9SNA4</accession>
<proteinExistence type="predicted"/>
<name>A0ABN9SNA4_9DINO</name>
<reference evidence="1" key="1">
    <citation type="submission" date="2023-10" db="EMBL/GenBank/DDBJ databases">
        <authorList>
            <person name="Chen Y."/>
            <person name="Shah S."/>
            <person name="Dougan E. K."/>
            <person name="Thang M."/>
            <person name="Chan C."/>
        </authorList>
    </citation>
    <scope>NUCLEOTIDE SEQUENCE [LARGE SCALE GENOMIC DNA]</scope>
</reference>